<sequence length="103" mass="11939">MLCDIIYFSSFIRNYHNIHCQLMRFQLSLSQLVNGIKLINICIFVDVVSFSTPQHAPCCGLLYDHQLLKLNEDDFDKVYHIPKKKGPNFRDLLGILVSPDKKV</sequence>
<dbReference type="EMBL" id="CM047749">
    <property type="protein sequence ID" value="KAJ0010610.1"/>
    <property type="molecule type" value="Genomic_DNA"/>
</dbReference>
<proteinExistence type="predicted"/>
<comment type="caution">
    <text evidence="1">The sequence shown here is derived from an EMBL/GenBank/DDBJ whole genome shotgun (WGS) entry which is preliminary data.</text>
</comment>
<evidence type="ECO:0000313" key="2">
    <source>
        <dbReference type="Proteomes" id="UP001163603"/>
    </source>
</evidence>
<name>A0ACC0X6B9_9ROSI</name>
<reference evidence="2" key="1">
    <citation type="journal article" date="2023" name="G3 (Bethesda)">
        <title>Genome assembly and association tests identify interacting loci associated with vigor, precocity, and sex in interspecific pistachio rootstocks.</title>
        <authorList>
            <person name="Palmer W."/>
            <person name="Jacygrad E."/>
            <person name="Sagayaradj S."/>
            <person name="Cavanaugh K."/>
            <person name="Han R."/>
            <person name="Bertier L."/>
            <person name="Beede B."/>
            <person name="Kafkas S."/>
            <person name="Golino D."/>
            <person name="Preece J."/>
            <person name="Michelmore R."/>
        </authorList>
    </citation>
    <scope>NUCLEOTIDE SEQUENCE [LARGE SCALE GENOMIC DNA]</scope>
</reference>
<dbReference type="Proteomes" id="UP001163603">
    <property type="component" value="Chromosome 14"/>
</dbReference>
<accession>A0ACC0X6B9</accession>
<evidence type="ECO:0000313" key="1">
    <source>
        <dbReference type="EMBL" id="KAJ0010610.1"/>
    </source>
</evidence>
<protein>
    <submittedName>
        <fullName evidence="1">Uncharacterized protein</fullName>
    </submittedName>
</protein>
<gene>
    <name evidence="1" type="ORF">Pint_34076</name>
</gene>
<organism evidence="1 2">
    <name type="scientific">Pistacia integerrima</name>
    <dbReference type="NCBI Taxonomy" id="434235"/>
    <lineage>
        <taxon>Eukaryota</taxon>
        <taxon>Viridiplantae</taxon>
        <taxon>Streptophyta</taxon>
        <taxon>Embryophyta</taxon>
        <taxon>Tracheophyta</taxon>
        <taxon>Spermatophyta</taxon>
        <taxon>Magnoliopsida</taxon>
        <taxon>eudicotyledons</taxon>
        <taxon>Gunneridae</taxon>
        <taxon>Pentapetalae</taxon>
        <taxon>rosids</taxon>
        <taxon>malvids</taxon>
        <taxon>Sapindales</taxon>
        <taxon>Anacardiaceae</taxon>
        <taxon>Pistacia</taxon>
    </lineage>
</organism>
<keyword evidence="2" id="KW-1185">Reference proteome</keyword>